<comment type="subcellular location">
    <subcellularLocation>
        <location evidence="1">Endomembrane system</location>
        <topology evidence="1">Multi-pass membrane protein</topology>
    </subcellularLocation>
</comment>
<accession>A0A9W9AKN2</accession>
<dbReference type="EMBL" id="JANVFS010000011">
    <property type="protein sequence ID" value="KAJ4484957.1"/>
    <property type="molecule type" value="Genomic_DNA"/>
</dbReference>
<reference evidence="10" key="2">
    <citation type="journal article" date="2023" name="Proc. Natl. Acad. Sci. U.S.A.">
        <title>A global phylogenomic analysis of the shiitake genus Lentinula.</title>
        <authorList>
            <person name="Sierra-Patev S."/>
            <person name="Min B."/>
            <person name="Naranjo-Ortiz M."/>
            <person name="Looney B."/>
            <person name="Konkel Z."/>
            <person name="Slot J.C."/>
            <person name="Sakamoto Y."/>
            <person name="Steenwyk J.L."/>
            <person name="Rokas A."/>
            <person name="Carro J."/>
            <person name="Camarero S."/>
            <person name="Ferreira P."/>
            <person name="Molpeceres G."/>
            <person name="Ruiz-Duenas F.J."/>
            <person name="Serrano A."/>
            <person name="Henrissat B."/>
            <person name="Drula E."/>
            <person name="Hughes K.W."/>
            <person name="Mata J.L."/>
            <person name="Ishikawa N.K."/>
            <person name="Vargas-Isla R."/>
            <person name="Ushijima S."/>
            <person name="Smith C.A."/>
            <person name="Donoghue J."/>
            <person name="Ahrendt S."/>
            <person name="Andreopoulos W."/>
            <person name="He G."/>
            <person name="LaButti K."/>
            <person name="Lipzen A."/>
            <person name="Ng V."/>
            <person name="Riley R."/>
            <person name="Sandor L."/>
            <person name="Barry K."/>
            <person name="Martinez A.T."/>
            <person name="Xiao Y."/>
            <person name="Gibbons J.G."/>
            <person name="Terashima K."/>
            <person name="Grigoriev I.V."/>
            <person name="Hibbett D."/>
        </authorList>
    </citation>
    <scope>NUCLEOTIDE SEQUENCE</scope>
    <source>
        <strain evidence="10">Sp2 HRB7682 ss15</strain>
    </source>
</reference>
<dbReference type="PROSITE" id="PS50850">
    <property type="entry name" value="MFS"/>
    <property type="match status" value="1"/>
</dbReference>
<sequence>MKSIYMPHVFHPLHPRVGSYDSHCKTMASVALAQSPVRESSPDPEGPVLESETATKNEMTPSQSVVQLTDQTNLLPFKQVVSVFMALALCVVVSALDSVIVATALSTVAAAFNAGSIISWVPSAYLMTSTAFQPLYGRFSDIFGRKSAMCIAMSLYMIGNLIAGFSKSIIQIIVFRAVAGAGGGGIIGMMQIIISDIITLRERGKYQGIIGGVVALGYTVGPVIGGVLAQKVSWRWCFWITLPLSLLATVVVVMVLPLKPVHGDMRKKLLAVDYLGALLTLIGCTLIMLPLIWGGVTFPWVSPVVLAPLFCGFLVVFIFCLWEWKGARLPIVPMYIFKHSTVCGVFIAMFVNGFVFFSALYYIPQFFQVVLAYSPIHAGLFLIPLLIGQMSSSWIAGMTISRTGRYRAIVYSGFGILTIACGCISIFTGHTAKATMVVLMLLAGIGSGMTMQTTTVAVQASVARKDMSVVTAFRNFIRMLGGAFSLSIASSLVNNTMRSTMVSLGLSASKISVIVDNPSLLAHPADIELSSTVASLILTQGYTKGFRNLFFLNASLGALATVVSFTMVKHKELLRGDEEKLKEEGLAALKARKAKHHPDSKTLEKDLEMGNPKSTPSEIGVQDN</sequence>
<feature type="transmembrane region" description="Helical" evidence="8">
    <location>
        <begin position="80"/>
        <end position="105"/>
    </location>
</feature>
<name>A0A9W9AKN2_9AGAR</name>
<feature type="transmembrane region" description="Helical" evidence="8">
    <location>
        <begin position="408"/>
        <end position="428"/>
    </location>
</feature>
<dbReference type="PANTHER" id="PTHR23501:SF189">
    <property type="entry name" value="DRUG TRANSPORTER, PUTATIVE (AFU_ORTHOLOGUE AFUA_4G03920)-RELATED"/>
    <property type="match status" value="1"/>
</dbReference>
<feature type="compositionally biased region" description="Polar residues" evidence="7">
    <location>
        <begin position="52"/>
        <end position="62"/>
    </location>
</feature>
<keyword evidence="6 8" id="KW-0472">Membrane</keyword>
<feature type="transmembrane region" description="Helical" evidence="8">
    <location>
        <begin position="300"/>
        <end position="322"/>
    </location>
</feature>
<feature type="transmembrane region" description="Helical" evidence="8">
    <location>
        <begin position="369"/>
        <end position="387"/>
    </location>
</feature>
<evidence type="ECO:0000259" key="9">
    <source>
        <dbReference type="PROSITE" id="PS50850"/>
    </source>
</evidence>
<evidence type="ECO:0000256" key="4">
    <source>
        <dbReference type="ARBA" id="ARBA00022692"/>
    </source>
</evidence>
<dbReference type="FunFam" id="1.20.1720.10:FF:000013">
    <property type="entry name" value="Related to multidrug resistance proteins"/>
    <property type="match status" value="1"/>
</dbReference>
<feature type="transmembrane region" description="Helical" evidence="8">
    <location>
        <begin position="117"/>
        <end position="136"/>
    </location>
</feature>
<dbReference type="InterPro" id="IPR011701">
    <property type="entry name" value="MFS"/>
</dbReference>
<organism evidence="10 11">
    <name type="scientific">Lentinula lateritia</name>
    <dbReference type="NCBI Taxonomy" id="40482"/>
    <lineage>
        <taxon>Eukaryota</taxon>
        <taxon>Fungi</taxon>
        <taxon>Dikarya</taxon>
        <taxon>Basidiomycota</taxon>
        <taxon>Agaricomycotina</taxon>
        <taxon>Agaricomycetes</taxon>
        <taxon>Agaricomycetidae</taxon>
        <taxon>Agaricales</taxon>
        <taxon>Marasmiineae</taxon>
        <taxon>Omphalotaceae</taxon>
        <taxon>Lentinula</taxon>
    </lineage>
</organism>
<evidence type="ECO:0000256" key="2">
    <source>
        <dbReference type="ARBA" id="ARBA00008335"/>
    </source>
</evidence>
<dbReference type="PANTHER" id="PTHR23501">
    <property type="entry name" value="MAJOR FACILITATOR SUPERFAMILY"/>
    <property type="match status" value="1"/>
</dbReference>
<reference evidence="10" key="1">
    <citation type="submission" date="2022-08" db="EMBL/GenBank/DDBJ databases">
        <authorList>
            <consortium name="DOE Joint Genome Institute"/>
            <person name="Min B."/>
            <person name="Riley R."/>
            <person name="Sierra-Patev S."/>
            <person name="Naranjo-Ortiz M."/>
            <person name="Looney B."/>
            <person name="Konkel Z."/>
            <person name="Slot J.C."/>
            <person name="Sakamoto Y."/>
            <person name="Steenwyk J.L."/>
            <person name="Rokas A."/>
            <person name="Carro J."/>
            <person name="Camarero S."/>
            <person name="Ferreira P."/>
            <person name="Molpeceres G."/>
            <person name="Ruiz-Duenas F.J."/>
            <person name="Serrano A."/>
            <person name="Henrissat B."/>
            <person name="Drula E."/>
            <person name="Hughes K.W."/>
            <person name="Mata J.L."/>
            <person name="Ishikawa N.K."/>
            <person name="Vargas-Isla R."/>
            <person name="Ushijima S."/>
            <person name="Smith C.A."/>
            <person name="Ahrendt S."/>
            <person name="Andreopoulos W."/>
            <person name="He G."/>
            <person name="Labutti K."/>
            <person name="Lipzen A."/>
            <person name="Ng V."/>
            <person name="Sandor L."/>
            <person name="Barry K."/>
            <person name="Martinez A.T."/>
            <person name="Xiao Y."/>
            <person name="Gibbons J.G."/>
            <person name="Terashima K."/>
            <person name="Hibbett D.S."/>
            <person name="Grigoriev I.V."/>
        </authorList>
    </citation>
    <scope>NUCLEOTIDE SEQUENCE</scope>
    <source>
        <strain evidence="10">Sp2 HRB7682 ss15</strain>
    </source>
</reference>
<evidence type="ECO:0000256" key="3">
    <source>
        <dbReference type="ARBA" id="ARBA00022448"/>
    </source>
</evidence>
<comment type="similarity">
    <text evidence="2">Belongs to the major facilitator superfamily.</text>
</comment>
<evidence type="ECO:0000256" key="6">
    <source>
        <dbReference type="ARBA" id="ARBA00023136"/>
    </source>
</evidence>
<evidence type="ECO:0000313" key="11">
    <source>
        <dbReference type="Proteomes" id="UP001150238"/>
    </source>
</evidence>
<dbReference type="Proteomes" id="UP001150238">
    <property type="component" value="Unassembled WGS sequence"/>
</dbReference>
<evidence type="ECO:0000256" key="5">
    <source>
        <dbReference type="ARBA" id="ARBA00022989"/>
    </source>
</evidence>
<feature type="transmembrane region" description="Helical" evidence="8">
    <location>
        <begin position="172"/>
        <end position="194"/>
    </location>
</feature>
<evidence type="ECO:0000256" key="1">
    <source>
        <dbReference type="ARBA" id="ARBA00004127"/>
    </source>
</evidence>
<protein>
    <submittedName>
        <fullName evidence="10">Major facilitator superfamily domain-containing protein</fullName>
    </submittedName>
</protein>
<feature type="compositionally biased region" description="Basic and acidic residues" evidence="7">
    <location>
        <begin position="597"/>
        <end position="608"/>
    </location>
</feature>
<feature type="transmembrane region" description="Helical" evidence="8">
    <location>
        <begin position="148"/>
        <end position="166"/>
    </location>
</feature>
<evidence type="ECO:0000256" key="7">
    <source>
        <dbReference type="SAM" id="MobiDB-lite"/>
    </source>
</evidence>
<comment type="caution">
    <text evidence="10">The sequence shown here is derived from an EMBL/GenBank/DDBJ whole genome shotgun (WGS) entry which is preliminary data.</text>
</comment>
<evidence type="ECO:0000256" key="8">
    <source>
        <dbReference type="SAM" id="Phobius"/>
    </source>
</evidence>
<dbReference type="GO" id="GO:0012505">
    <property type="term" value="C:endomembrane system"/>
    <property type="evidence" value="ECO:0007669"/>
    <property type="project" value="UniProtKB-SubCell"/>
</dbReference>
<feature type="transmembrane region" description="Helical" evidence="8">
    <location>
        <begin position="549"/>
        <end position="568"/>
    </location>
</feature>
<dbReference type="InterPro" id="IPR020846">
    <property type="entry name" value="MFS_dom"/>
</dbReference>
<proteinExistence type="inferred from homology"/>
<feature type="domain" description="Major facilitator superfamily (MFS) profile" evidence="9">
    <location>
        <begin position="83"/>
        <end position="572"/>
    </location>
</feature>
<feature type="transmembrane region" description="Helical" evidence="8">
    <location>
        <begin position="434"/>
        <end position="463"/>
    </location>
</feature>
<dbReference type="SUPFAM" id="SSF103473">
    <property type="entry name" value="MFS general substrate transporter"/>
    <property type="match status" value="1"/>
</dbReference>
<keyword evidence="4 8" id="KW-0812">Transmembrane</keyword>
<gene>
    <name evidence="10" type="ORF">C8J55DRAFT_509367</name>
</gene>
<feature type="transmembrane region" description="Helical" evidence="8">
    <location>
        <begin position="236"/>
        <end position="258"/>
    </location>
</feature>
<evidence type="ECO:0000313" key="10">
    <source>
        <dbReference type="EMBL" id="KAJ4484957.1"/>
    </source>
</evidence>
<dbReference type="GO" id="GO:0005886">
    <property type="term" value="C:plasma membrane"/>
    <property type="evidence" value="ECO:0007669"/>
    <property type="project" value="TreeGrafter"/>
</dbReference>
<keyword evidence="3" id="KW-0813">Transport</keyword>
<dbReference type="PRINTS" id="PR01036">
    <property type="entry name" value="TCRTETB"/>
</dbReference>
<dbReference type="AlphaFoldDB" id="A0A9W9AKN2"/>
<feature type="transmembrane region" description="Helical" evidence="8">
    <location>
        <begin position="270"/>
        <end position="294"/>
    </location>
</feature>
<feature type="region of interest" description="Disordered" evidence="7">
    <location>
        <begin position="33"/>
        <end position="62"/>
    </location>
</feature>
<dbReference type="Gene3D" id="1.20.1250.20">
    <property type="entry name" value="MFS general substrate transporter like domains"/>
    <property type="match status" value="1"/>
</dbReference>
<keyword evidence="5 8" id="KW-1133">Transmembrane helix</keyword>
<dbReference type="InterPro" id="IPR036259">
    <property type="entry name" value="MFS_trans_sf"/>
</dbReference>
<feature type="transmembrane region" description="Helical" evidence="8">
    <location>
        <begin position="206"/>
        <end position="230"/>
    </location>
</feature>
<feature type="region of interest" description="Disordered" evidence="7">
    <location>
        <begin position="590"/>
        <end position="624"/>
    </location>
</feature>
<dbReference type="CDD" id="cd17502">
    <property type="entry name" value="MFS_Azr1_MDR_like"/>
    <property type="match status" value="1"/>
</dbReference>
<feature type="compositionally biased region" description="Polar residues" evidence="7">
    <location>
        <begin position="612"/>
        <end position="624"/>
    </location>
</feature>
<dbReference type="GO" id="GO:0022857">
    <property type="term" value="F:transmembrane transporter activity"/>
    <property type="evidence" value="ECO:0007669"/>
    <property type="project" value="InterPro"/>
</dbReference>
<dbReference type="Gene3D" id="1.20.1720.10">
    <property type="entry name" value="Multidrug resistance protein D"/>
    <property type="match status" value="1"/>
</dbReference>
<dbReference type="Pfam" id="PF07690">
    <property type="entry name" value="MFS_1"/>
    <property type="match status" value="1"/>
</dbReference>
<feature type="transmembrane region" description="Helical" evidence="8">
    <location>
        <begin position="342"/>
        <end position="363"/>
    </location>
</feature>